<dbReference type="Proteomes" id="UP000567067">
    <property type="component" value="Unassembled WGS sequence"/>
</dbReference>
<dbReference type="AlphaFoldDB" id="A0A7W3SQZ1"/>
<protein>
    <submittedName>
        <fullName evidence="2">Uncharacterized protein</fullName>
    </submittedName>
</protein>
<gene>
    <name evidence="2" type="ORF">FHR92_000885</name>
</gene>
<dbReference type="RefSeq" id="WP_182534477.1">
    <property type="nucleotide sequence ID" value="NZ_JACJIP010000004.1"/>
</dbReference>
<feature type="region of interest" description="Disordered" evidence="1">
    <location>
        <begin position="1"/>
        <end position="47"/>
    </location>
</feature>
<feature type="compositionally biased region" description="Basic and acidic residues" evidence="1">
    <location>
        <begin position="25"/>
        <end position="47"/>
    </location>
</feature>
<organism evidence="2 3">
    <name type="scientific">Fontibacillus solani</name>
    <dbReference type="NCBI Taxonomy" id="1572857"/>
    <lineage>
        <taxon>Bacteria</taxon>
        <taxon>Bacillati</taxon>
        <taxon>Bacillota</taxon>
        <taxon>Bacilli</taxon>
        <taxon>Bacillales</taxon>
        <taxon>Paenibacillaceae</taxon>
        <taxon>Fontibacillus</taxon>
    </lineage>
</organism>
<dbReference type="EMBL" id="JACJIP010000004">
    <property type="protein sequence ID" value="MBA9084428.1"/>
    <property type="molecule type" value="Genomic_DNA"/>
</dbReference>
<reference evidence="2 3" key="1">
    <citation type="submission" date="2020-08" db="EMBL/GenBank/DDBJ databases">
        <title>Genomic Encyclopedia of Type Strains, Phase III (KMG-III): the genomes of soil and plant-associated and newly described type strains.</title>
        <authorList>
            <person name="Whitman W."/>
        </authorList>
    </citation>
    <scope>NUCLEOTIDE SEQUENCE [LARGE SCALE GENOMIC DNA]</scope>
    <source>
        <strain evidence="2 3">CECT 8693</strain>
    </source>
</reference>
<comment type="caution">
    <text evidence="2">The sequence shown here is derived from an EMBL/GenBank/DDBJ whole genome shotgun (WGS) entry which is preliminary data.</text>
</comment>
<keyword evidence="3" id="KW-1185">Reference proteome</keyword>
<name>A0A7W3SQZ1_9BACL</name>
<evidence type="ECO:0000313" key="2">
    <source>
        <dbReference type="EMBL" id="MBA9084428.1"/>
    </source>
</evidence>
<evidence type="ECO:0000256" key="1">
    <source>
        <dbReference type="SAM" id="MobiDB-lite"/>
    </source>
</evidence>
<accession>A0A7W3SQZ1</accession>
<evidence type="ECO:0000313" key="3">
    <source>
        <dbReference type="Proteomes" id="UP000567067"/>
    </source>
</evidence>
<proteinExistence type="predicted"/>
<sequence>MPRVGLGGGDGHDGGEMAGKGRMNVKSDGESAEMVRKDRMKVKSDGE</sequence>